<dbReference type="EMBL" id="KY981272">
    <property type="protein sequence ID" value="ASJ79296.1"/>
    <property type="molecule type" value="Genomic_DNA"/>
</dbReference>
<sequence length="83" mass="9096">MVTITGEAVTLVNLIYGTEEGYTVEDMSEAIALAVDIMGFTDDAKADLYSLLAESLTADTKYYLALSIVEDAIIKNKRRFPRG</sequence>
<dbReference type="Proteomes" id="UP000261817">
    <property type="component" value="Segment"/>
</dbReference>
<evidence type="ECO:0000313" key="2">
    <source>
        <dbReference type="Proteomes" id="UP000261817"/>
    </source>
</evidence>
<keyword evidence="2" id="KW-1185">Reference proteome</keyword>
<evidence type="ECO:0000313" key="1">
    <source>
        <dbReference type="EMBL" id="ASJ79296.1"/>
    </source>
</evidence>
<organism evidence="1 2">
    <name type="scientific">Curvibacter phage P26059B</name>
    <dbReference type="NCBI Taxonomy" id="1983784"/>
    <lineage>
        <taxon>Viruses</taxon>
        <taxon>Duplodnaviria</taxon>
        <taxon>Heunggongvirae</taxon>
        <taxon>Uroviricota</taxon>
        <taxon>Caudoviricetes</taxon>
        <taxon>Autographivirales</taxon>
        <taxon>Autonotataviridae</taxon>
        <taxon>Kalppathivirus</taxon>
        <taxon>Kalppathivirus P26059B</taxon>
    </lineage>
</organism>
<protein>
    <submittedName>
        <fullName evidence="1">Uncharacterized protein</fullName>
    </submittedName>
</protein>
<reference evidence="1 2" key="1">
    <citation type="journal article" date="2018" name="Sci. Rep.">
        <title>Genomic and ecological study of two distinctive freshwater bacteriophages infecting a Comamonadaceae bacterium.</title>
        <authorList>
            <person name="Moon K."/>
            <person name="Kang I."/>
            <person name="Kim S."/>
            <person name="Kim S.J."/>
            <person name="Cho J.C."/>
        </authorList>
    </citation>
    <scope>NUCLEOTIDE SEQUENCE [LARGE SCALE GENOMIC DNA]</scope>
</reference>
<name>A0A384V0W2_9CAUD</name>
<proteinExistence type="predicted"/>
<accession>A0A384V0W2</accession>
<gene>
    <name evidence="1" type="ORF">P26059B_0020</name>
</gene>